<keyword evidence="5" id="KW-0723">Serine/threonine-protein kinase</keyword>
<dbReference type="PROSITE" id="PS50011">
    <property type="entry name" value="PROTEIN_KINASE_DOM"/>
    <property type="match status" value="1"/>
</dbReference>
<dbReference type="PANTHER" id="PTHR45832">
    <property type="entry name" value="SERINE/THREONINE-PROTEIN KINASE SAMKA-RELATED-RELATED"/>
    <property type="match status" value="1"/>
</dbReference>
<keyword evidence="6" id="KW-1185">Reference proteome</keyword>
<dbReference type="InParanoid" id="A0A2P5HGU7"/>
<dbReference type="Proteomes" id="UP000094444">
    <property type="component" value="Unassembled WGS sequence"/>
</dbReference>
<dbReference type="InterPro" id="IPR000719">
    <property type="entry name" value="Prot_kinase_dom"/>
</dbReference>
<keyword evidence="3" id="KW-0067">ATP-binding</keyword>
<dbReference type="InterPro" id="IPR051931">
    <property type="entry name" value="PAK3-like"/>
</dbReference>
<dbReference type="SUPFAM" id="SSF56112">
    <property type="entry name" value="Protein kinase-like (PK-like)"/>
    <property type="match status" value="1"/>
</dbReference>
<comment type="similarity">
    <text evidence="1">Belongs to the protein kinase superfamily. STE Ser/Thr protein kinase family. STE20 subfamily.</text>
</comment>
<name>A0A2P5HGU7_DIAHE</name>
<keyword evidence="2" id="KW-0547">Nucleotide-binding</keyword>
<dbReference type="InterPro" id="IPR011009">
    <property type="entry name" value="Kinase-like_dom_sf"/>
</dbReference>
<dbReference type="AlphaFoldDB" id="A0A2P5HGU7"/>
<dbReference type="GO" id="GO:0004674">
    <property type="term" value="F:protein serine/threonine kinase activity"/>
    <property type="evidence" value="ECO:0007669"/>
    <property type="project" value="UniProtKB-KW"/>
</dbReference>
<comment type="caution">
    <text evidence="5">The sequence shown here is derived from an EMBL/GenBank/DDBJ whole genome shotgun (WGS) entry which is preliminary data.</text>
</comment>
<accession>A0A2P5HGU7</accession>
<dbReference type="OrthoDB" id="5979581at2759"/>
<dbReference type="EMBL" id="MAVT02002245">
    <property type="protein sequence ID" value="POS69472.1"/>
    <property type="molecule type" value="Genomic_DNA"/>
</dbReference>
<dbReference type="Gene3D" id="1.10.510.10">
    <property type="entry name" value="Transferase(Phosphotransferase) domain 1"/>
    <property type="match status" value="1"/>
</dbReference>
<feature type="domain" description="Protein kinase" evidence="4">
    <location>
        <begin position="1"/>
        <end position="286"/>
    </location>
</feature>
<dbReference type="PANTHER" id="PTHR45832:SF22">
    <property type="entry name" value="SERINE_THREONINE-PROTEIN KINASE SAMKA-RELATED"/>
    <property type="match status" value="1"/>
</dbReference>
<organism evidence="5 6">
    <name type="scientific">Diaporthe helianthi</name>
    <dbReference type="NCBI Taxonomy" id="158607"/>
    <lineage>
        <taxon>Eukaryota</taxon>
        <taxon>Fungi</taxon>
        <taxon>Dikarya</taxon>
        <taxon>Ascomycota</taxon>
        <taxon>Pezizomycotina</taxon>
        <taxon>Sordariomycetes</taxon>
        <taxon>Sordariomycetidae</taxon>
        <taxon>Diaporthales</taxon>
        <taxon>Diaporthaceae</taxon>
        <taxon>Diaporthe</taxon>
    </lineage>
</organism>
<evidence type="ECO:0000259" key="4">
    <source>
        <dbReference type="PROSITE" id="PS50011"/>
    </source>
</evidence>
<dbReference type="STRING" id="158607.A0A2P5HGU7"/>
<gene>
    <name evidence="5" type="ORF">DHEL01_v212130</name>
</gene>
<dbReference type="GO" id="GO:0005524">
    <property type="term" value="F:ATP binding"/>
    <property type="evidence" value="ECO:0007669"/>
    <property type="project" value="UniProtKB-KW"/>
</dbReference>
<evidence type="ECO:0000256" key="2">
    <source>
        <dbReference type="ARBA" id="ARBA00022741"/>
    </source>
</evidence>
<proteinExistence type="inferred from homology"/>
<keyword evidence="5" id="KW-0418">Kinase</keyword>
<dbReference type="Pfam" id="PF00069">
    <property type="entry name" value="Pkinase"/>
    <property type="match status" value="1"/>
</dbReference>
<keyword evidence="5" id="KW-0808">Transferase</keyword>
<protein>
    <submittedName>
        <fullName evidence="5">Serine/threonine protein kinase</fullName>
    </submittedName>
</protein>
<reference evidence="5" key="1">
    <citation type="submission" date="2017-09" db="EMBL/GenBank/DDBJ databases">
        <title>Polyketide synthases of a Diaporthe helianthi virulent isolate.</title>
        <authorList>
            <person name="Baroncelli R."/>
        </authorList>
    </citation>
    <scope>NUCLEOTIDE SEQUENCE [LARGE SCALE GENOMIC DNA]</scope>
    <source>
        <strain evidence="5">7/96</strain>
    </source>
</reference>
<evidence type="ECO:0000313" key="5">
    <source>
        <dbReference type="EMBL" id="POS69472.1"/>
    </source>
</evidence>
<sequence>MAALFQTEQVLIGQVGKYRIVKQLQKAVWLARDQAHKDVIVKSVQGHPRVANERDVLKIFTPLSKCIRPLLDEIVDPAKPTTIVLSHLQSTLLQSSVRKKLNRTELKHVCHSVLEALAVIHSKDVKSDNILVNEESDETNRFTDVQLADMGNSYPETHEYALEGQPIGAPMWSSPELISLIYGHDFNIFDPPDVLTDPIDDYKFAVLRRQVEIFGPFPVKYQEIANEDVMELIVWMLENLKESRTPFQSITDREISQEDKDFISWIMKLDPRDRPTAAAILSHDWWQGPTGLNGGIESLMLEV</sequence>
<evidence type="ECO:0000256" key="3">
    <source>
        <dbReference type="ARBA" id="ARBA00022840"/>
    </source>
</evidence>
<dbReference type="SMART" id="SM00220">
    <property type="entry name" value="S_TKc"/>
    <property type="match status" value="1"/>
</dbReference>
<evidence type="ECO:0000313" key="6">
    <source>
        <dbReference type="Proteomes" id="UP000094444"/>
    </source>
</evidence>
<evidence type="ECO:0000256" key="1">
    <source>
        <dbReference type="ARBA" id="ARBA00008874"/>
    </source>
</evidence>